<feature type="binding site" evidence="22">
    <location>
        <position position="88"/>
    </location>
    <ligand>
        <name>ATP</name>
        <dbReference type="ChEBI" id="CHEBI:30616"/>
    </ligand>
</feature>
<evidence type="ECO:0000256" key="19">
    <source>
        <dbReference type="ARBA" id="ARBA00023264"/>
    </source>
</evidence>
<evidence type="ECO:0000256" key="18">
    <source>
        <dbReference type="ARBA" id="ARBA00023209"/>
    </source>
</evidence>
<feature type="binding site" evidence="22">
    <location>
        <begin position="97"/>
        <end position="99"/>
    </location>
    <ligand>
        <name>ATP</name>
        <dbReference type="ChEBI" id="CHEBI:30616"/>
    </ligand>
</feature>
<keyword evidence="19 24" id="KW-1208">Phospholipid metabolism</keyword>
<dbReference type="CDD" id="cd14264">
    <property type="entry name" value="DAGK_IM"/>
    <property type="match status" value="1"/>
</dbReference>
<reference evidence="25 26" key="1">
    <citation type="submission" date="2019-09" db="EMBL/GenBank/DDBJ databases">
        <title>Hybrid Assembly of the complete Genome of the Deep-Sea Bacterium Moritella marina from long Nanopore and Illumina reads.</title>
        <authorList>
            <person name="Magin S."/>
            <person name="Georgoulis A."/>
            <person name="Papadimitriou K."/>
            <person name="Iliakis G."/>
            <person name="Vorgias C.E."/>
        </authorList>
    </citation>
    <scope>NUCLEOTIDE SEQUENCE [LARGE SCALE GENOMIC DNA]</scope>
    <source>
        <strain evidence="25 26">MP-1</strain>
    </source>
</reference>
<dbReference type="RefSeq" id="WP_019440622.1">
    <property type="nucleotide sequence ID" value="NZ_ALOE01000009.1"/>
</dbReference>
<keyword evidence="6" id="KW-0444">Lipid biosynthesis</keyword>
<dbReference type="PROSITE" id="PS01069">
    <property type="entry name" value="DAGK_PROKAR"/>
    <property type="match status" value="1"/>
</dbReference>
<dbReference type="PANTHER" id="PTHR34299:SF1">
    <property type="entry name" value="DIACYLGLYCEROL KINASE"/>
    <property type="match status" value="1"/>
</dbReference>
<evidence type="ECO:0000256" key="21">
    <source>
        <dbReference type="PIRSR" id="PIRSR600829-2"/>
    </source>
</evidence>
<dbReference type="GO" id="GO:0005886">
    <property type="term" value="C:plasma membrane"/>
    <property type="evidence" value="ECO:0007669"/>
    <property type="project" value="UniProtKB-SubCell"/>
</dbReference>
<dbReference type="Proteomes" id="UP000327424">
    <property type="component" value="Chromosome"/>
</dbReference>
<evidence type="ECO:0000256" key="3">
    <source>
        <dbReference type="ARBA" id="ARBA00012133"/>
    </source>
</evidence>
<feature type="binding site" evidence="21">
    <location>
        <position position="110"/>
    </location>
    <ligand>
        <name>substrate</name>
    </ligand>
</feature>
<feature type="binding site" evidence="22">
    <location>
        <position position="21"/>
    </location>
    <ligand>
        <name>ATP</name>
        <dbReference type="ChEBI" id="CHEBI:30616"/>
    </ligand>
</feature>
<dbReference type="InterPro" id="IPR036945">
    <property type="entry name" value="DAGK_sf"/>
</dbReference>
<keyword evidence="9 24" id="KW-0812">Transmembrane</keyword>
<dbReference type="Gene3D" id="1.10.287.3610">
    <property type="match status" value="1"/>
</dbReference>
<feature type="transmembrane region" description="Helical" evidence="24">
    <location>
        <begin position="47"/>
        <end position="62"/>
    </location>
</feature>
<feature type="binding site" evidence="21">
    <location>
        <position position="81"/>
    </location>
    <ligand>
        <name>substrate</name>
    </ligand>
</feature>
<evidence type="ECO:0000313" key="25">
    <source>
        <dbReference type="EMBL" id="QFI38289.1"/>
    </source>
</evidence>
<keyword evidence="15 24" id="KW-1133">Transmembrane helix</keyword>
<keyword evidence="16 24" id="KW-0443">Lipid metabolism</keyword>
<keyword evidence="18" id="KW-0594">Phospholipid biosynthesis</keyword>
<evidence type="ECO:0000256" key="14">
    <source>
        <dbReference type="ARBA" id="ARBA00022842"/>
    </source>
</evidence>
<evidence type="ECO:0000256" key="16">
    <source>
        <dbReference type="ARBA" id="ARBA00023098"/>
    </source>
</evidence>
<dbReference type="Pfam" id="PF01219">
    <property type="entry name" value="DAGK_prokar"/>
    <property type="match status" value="1"/>
</dbReference>
<dbReference type="PANTHER" id="PTHR34299">
    <property type="entry name" value="DIACYLGLYCEROL KINASE"/>
    <property type="match status" value="1"/>
</dbReference>
<feature type="binding site" evidence="22">
    <location>
        <position position="40"/>
    </location>
    <ligand>
        <name>ATP</name>
        <dbReference type="ChEBI" id="CHEBI:30616"/>
    </ligand>
</feature>
<evidence type="ECO:0000256" key="24">
    <source>
        <dbReference type="RuleBase" id="RU363065"/>
    </source>
</evidence>
<feature type="binding site" evidence="21">
    <location>
        <position position="21"/>
    </location>
    <ligand>
        <name>substrate</name>
    </ligand>
</feature>
<feature type="binding site" evidence="23">
    <location>
        <position position="40"/>
    </location>
    <ligand>
        <name>a divalent metal cation</name>
        <dbReference type="ChEBI" id="CHEBI:60240"/>
    </ligand>
</feature>
<dbReference type="EC" id="2.7.1.107" evidence="3 24"/>
<name>A0A5J6WJC1_MORMI</name>
<evidence type="ECO:0000256" key="6">
    <source>
        <dbReference type="ARBA" id="ARBA00022516"/>
    </source>
</evidence>
<evidence type="ECO:0000256" key="12">
    <source>
        <dbReference type="ARBA" id="ARBA00022777"/>
    </source>
</evidence>
<comment type="function">
    <text evidence="24">Catalyzes the ATP-dependent phosphorylation of sn-l,2-diacylglycerol (DAG) to phosphatidic acid. Involved in the recycling of diacylglycerol produced as a by-product during membrane-derived oligosaccharide (MDO) biosynthesis.</text>
</comment>
<comment type="similarity">
    <text evidence="2 24">Belongs to the bacterial diacylglycerol kinase family.</text>
</comment>
<evidence type="ECO:0000256" key="22">
    <source>
        <dbReference type="PIRSR" id="PIRSR600829-3"/>
    </source>
</evidence>
<feature type="transmembrane region" description="Helical" evidence="24">
    <location>
        <begin position="108"/>
        <end position="129"/>
    </location>
</feature>
<evidence type="ECO:0000256" key="1">
    <source>
        <dbReference type="ARBA" id="ARBA00004429"/>
    </source>
</evidence>
<evidence type="ECO:0000256" key="8">
    <source>
        <dbReference type="ARBA" id="ARBA00022679"/>
    </source>
</evidence>
<evidence type="ECO:0000313" key="26">
    <source>
        <dbReference type="Proteomes" id="UP000327424"/>
    </source>
</evidence>
<dbReference type="GO" id="GO:0004143">
    <property type="term" value="F:ATP-dependent diacylglycerol kinase activity"/>
    <property type="evidence" value="ECO:0007669"/>
    <property type="project" value="UniProtKB-EC"/>
</dbReference>
<feature type="binding site" evidence="21">
    <location>
        <begin position="42"/>
        <end position="46"/>
    </location>
    <ligand>
        <name>substrate</name>
    </ligand>
</feature>
<evidence type="ECO:0000256" key="2">
    <source>
        <dbReference type="ARBA" id="ARBA00005967"/>
    </source>
</evidence>
<keyword evidence="12 24" id="KW-0418">Kinase</keyword>
<keyword evidence="5" id="KW-1003">Cell membrane</keyword>
<proteinExistence type="inferred from homology"/>
<dbReference type="AlphaFoldDB" id="A0A5J6WJC1"/>
<evidence type="ECO:0000256" key="10">
    <source>
        <dbReference type="ARBA" id="ARBA00022723"/>
    </source>
</evidence>
<evidence type="ECO:0000256" key="13">
    <source>
        <dbReference type="ARBA" id="ARBA00022840"/>
    </source>
</evidence>
<evidence type="ECO:0000256" key="23">
    <source>
        <dbReference type="PIRSR" id="PIRSR600829-4"/>
    </source>
</evidence>
<evidence type="ECO:0000256" key="7">
    <source>
        <dbReference type="ARBA" id="ARBA00022519"/>
    </source>
</evidence>
<feature type="transmembrane region" description="Helical" evidence="24">
    <location>
        <begin position="68"/>
        <end position="87"/>
    </location>
</feature>
<evidence type="ECO:0000256" key="5">
    <source>
        <dbReference type="ARBA" id="ARBA00022475"/>
    </source>
</evidence>
<comment type="subcellular location">
    <subcellularLocation>
        <location evidence="1 24">Cell inner membrane</location>
        <topology evidence="1 24">Multi-pass membrane protein</topology>
    </subcellularLocation>
</comment>
<evidence type="ECO:0000256" key="4">
    <source>
        <dbReference type="ARBA" id="ARBA00017575"/>
    </source>
</evidence>
<protein>
    <recommendedName>
        <fullName evidence="4 24">Diacylglycerol kinase</fullName>
        <ecNumber evidence="3 24">2.7.1.107</ecNumber>
    </recommendedName>
</protein>
<keyword evidence="17 24" id="KW-0472">Membrane</keyword>
<evidence type="ECO:0000256" key="15">
    <source>
        <dbReference type="ARBA" id="ARBA00022989"/>
    </source>
</evidence>
<evidence type="ECO:0000256" key="9">
    <source>
        <dbReference type="ARBA" id="ARBA00022692"/>
    </source>
</evidence>
<feature type="binding site" evidence="23">
    <location>
        <position position="88"/>
    </location>
    <ligand>
        <name>a divalent metal cation</name>
        <dbReference type="ChEBI" id="CHEBI:60240"/>
    </ligand>
</feature>
<evidence type="ECO:0000256" key="20">
    <source>
        <dbReference type="PIRSR" id="PIRSR600829-1"/>
    </source>
</evidence>
<keyword evidence="13 22" id="KW-0067">ATP-binding</keyword>
<sequence>MKQPPPCKHQNGKPGHRGLKRIVKAAGYSLHGLRAAFKYESAVRQELLLLLIFTPIALLLDVSHIEKILLIGALLLVLVIELLNSAIENVVDRIGSEYHELSGRAKDIGSAAVFVSLCLALFVWFMIVLL</sequence>
<dbReference type="EMBL" id="CP044399">
    <property type="protein sequence ID" value="QFI38289.1"/>
    <property type="molecule type" value="Genomic_DNA"/>
</dbReference>
<comment type="cofactor">
    <cofactor evidence="23">
        <name>Mg(2+)</name>
        <dbReference type="ChEBI" id="CHEBI:18420"/>
    </cofactor>
    <text evidence="23">Mn(2+), Zn(2+), Cd(2+) and Co(2+) support activity to lesser extents.</text>
</comment>
<gene>
    <name evidence="25" type="ORF">FR932_10740</name>
</gene>
<accession>A0A5J6WJC1</accession>
<keyword evidence="7 24" id="KW-0997">Cell inner membrane</keyword>
<keyword evidence="11 22" id="KW-0547">Nucleotide-binding</keyword>
<dbReference type="GO" id="GO:0046872">
    <property type="term" value="F:metal ion binding"/>
    <property type="evidence" value="ECO:0007669"/>
    <property type="project" value="UniProtKB-KW"/>
</dbReference>
<dbReference type="KEGG" id="mmaa:FR932_10740"/>
<keyword evidence="26" id="KW-1185">Reference proteome</keyword>
<evidence type="ECO:0000256" key="17">
    <source>
        <dbReference type="ARBA" id="ARBA00023136"/>
    </source>
</evidence>
<keyword evidence="8 24" id="KW-0808">Transferase</keyword>
<feature type="binding site" evidence="22">
    <location>
        <position position="28"/>
    </location>
    <ligand>
        <name>ATP</name>
        <dbReference type="ChEBI" id="CHEBI:30616"/>
    </ligand>
</feature>
<evidence type="ECO:0000256" key="11">
    <source>
        <dbReference type="ARBA" id="ARBA00022741"/>
    </source>
</evidence>
<feature type="active site" description="Proton acceptor" evidence="20">
    <location>
        <position position="81"/>
    </location>
</feature>
<feature type="binding site" evidence="22">
    <location>
        <begin position="106"/>
        <end position="107"/>
    </location>
    <ligand>
        <name>ATP</name>
        <dbReference type="ChEBI" id="CHEBI:30616"/>
    </ligand>
</feature>
<dbReference type="OrthoDB" id="9796011at2"/>
<dbReference type="InterPro" id="IPR000829">
    <property type="entry name" value="DAGK"/>
</dbReference>
<organism evidence="25 26">
    <name type="scientific">Moritella marina ATCC 15381</name>
    <dbReference type="NCBI Taxonomy" id="1202962"/>
    <lineage>
        <taxon>Bacteria</taxon>
        <taxon>Pseudomonadati</taxon>
        <taxon>Pseudomonadota</taxon>
        <taxon>Gammaproteobacteria</taxon>
        <taxon>Alteromonadales</taxon>
        <taxon>Moritellaceae</taxon>
        <taxon>Moritella</taxon>
    </lineage>
</organism>
<dbReference type="InterPro" id="IPR033718">
    <property type="entry name" value="DAGK_prok"/>
</dbReference>
<keyword evidence="10 23" id="KW-0479">Metal-binding</keyword>
<comment type="catalytic activity">
    <reaction evidence="24">
        <text>a 1,2-diacyl-sn-glycerol + ATP = a 1,2-diacyl-sn-glycero-3-phosphate + ADP + H(+)</text>
        <dbReference type="Rhea" id="RHEA:10272"/>
        <dbReference type="ChEBI" id="CHEBI:15378"/>
        <dbReference type="ChEBI" id="CHEBI:17815"/>
        <dbReference type="ChEBI" id="CHEBI:30616"/>
        <dbReference type="ChEBI" id="CHEBI:58608"/>
        <dbReference type="ChEBI" id="CHEBI:456216"/>
        <dbReference type="EC" id="2.7.1.107"/>
    </reaction>
</comment>
<keyword evidence="14 23" id="KW-0460">Magnesium</keyword>
<dbReference type="GO" id="GO:0006654">
    <property type="term" value="P:phosphatidic acid biosynthetic process"/>
    <property type="evidence" value="ECO:0007669"/>
    <property type="project" value="InterPro"/>
</dbReference>
<dbReference type="GO" id="GO:0005524">
    <property type="term" value="F:ATP binding"/>
    <property type="evidence" value="ECO:0007669"/>
    <property type="project" value="UniProtKB-KW"/>
</dbReference>